<dbReference type="SUPFAM" id="SSF53850">
    <property type="entry name" value="Periplasmic binding protein-like II"/>
    <property type="match status" value="1"/>
</dbReference>
<evidence type="ECO:0000256" key="3">
    <source>
        <dbReference type="SAM" id="SignalP"/>
    </source>
</evidence>
<evidence type="ECO:0000313" key="5">
    <source>
        <dbReference type="Proteomes" id="UP000183487"/>
    </source>
</evidence>
<reference evidence="5" key="1">
    <citation type="submission" date="2016-10" db="EMBL/GenBank/DDBJ databases">
        <authorList>
            <person name="Varghese N."/>
        </authorList>
    </citation>
    <scope>NUCLEOTIDE SEQUENCE [LARGE SCALE GENOMIC DNA]</scope>
    <source>
        <strain evidence="5">GAS106B</strain>
    </source>
</reference>
<name>A0A1H1H9X0_9BURK</name>
<dbReference type="InterPro" id="IPR050490">
    <property type="entry name" value="Bact_solute-bd_prot1"/>
</dbReference>
<dbReference type="Pfam" id="PF13416">
    <property type="entry name" value="SBP_bac_8"/>
    <property type="match status" value="1"/>
</dbReference>
<protein>
    <submittedName>
        <fullName evidence="4">Carbohydrate ABC transporter substrate-binding protein, CUT1 family</fullName>
    </submittedName>
</protein>
<dbReference type="Proteomes" id="UP000183487">
    <property type="component" value="Unassembled WGS sequence"/>
</dbReference>
<gene>
    <name evidence="4" type="ORF">SAMN05443245_3673</name>
</gene>
<dbReference type="EMBL" id="FNKP01000002">
    <property type="protein sequence ID" value="SDR22220.1"/>
    <property type="molecule type" value="Genomic_DNA"/>
</dbReference>
<comment type="similarity">
    <text evidence="2">Belongs to the bacterial solute-binding protein 1 family.</text>
</comment>
<comment type="subcellular location">
    <subcellularLocation>
        <location evidence="1">Periplasm</location>
    </subcellularLocation>
</comment>
<keyword evidence="5" id="KW-1185">Reference proteome</keyword>
<proteinExistence type="inferred from homology"/>
<dbReference type="Gene3D" id="3.40.190.10">
    <property type="entry name" value="Periplasmic binding protein-like II"/>
    <property type="match status" value="1"/>
</dbReference>
<evidence type="ECO:0000313" key="4">
    <source>
        <dbReference type="EMBL" id="SDR22220.1"/>
    </source>
</evidence>
<dbReference type="PANTHER" id="PTHR43649">
    <property type="entry name" value="ARABINOSE-BINDING PROTEIN-RELATED"/>
    <property type="match status" value="1"/>
</dbReference>
<dbReference type="GO" id="GO:0042597">
    <property type="term" value="C:periplasmic space"/>
    <property type="evidence" value="ECO:0007669"/>
    <property type="project" value="UniProtKB-SubCell"/>
</dbReference>
<organism evidence="4 5">
    <name type="scientific">Paraburkholderia fungorum</name>
    <dbReference type="NCBI Taxonomy" id="134537"/>
    <lineage>
        <taxon>Bacteria</taxon>
        <taxon>Pseudomonadati</taxon>
        <taxon>Pseudomonadota</taxon>
        <taxon>Betaproteobacteria</taxon>
        <taxon>Burkholderiales</taxon>
        <taxon>Burkholderiaceae</taxon>
        <taxon>Paraburkholderia</taxon>
    </lineage>
</organism>
<dbReference type="InterPro" id="IPR006059">
    <property type="entry name" value="SBP"/>
</dbReference>
<evidence type="ECO:0000256" key="2">
    <source>
        <dbReference type="ARBA" id="ARBA00008520"/>
    </source>
</evidence>
<feature type="signal peptide" evidence="3">
    <location>
        <begin position="1"/>
        <end position="27"/>
    </location>
</feature>
<dbReference type="AlphaFoldDB" id="A0A1H1H9X0"/>
<dbReference type="RefSeq" id="WP_074767274.1">
    <property type="nucleotide sequence ID" value="NZ_FNKP01000002.1"/>
</dbReference>
<evidence type="ECO:0000256" key="1">
    <source>
        <dbReference type="ARBA" id="ARBA00004418"/>
    </source>
</evidence>
<sequence length="444" mass="48543">MKKSLVRGALSLALLGLAAGVAAPVQAKTEITLSRFFGACDAEYGKVNDVSKAAGECGIITTLVNQFNATNKEDIVVKPQIIEWNPYYTQIDARILSHDVPTISVMHEAVLGDYVKRKLVEPLDDGFKSVGVDTKDFTGNAHRGVTFGDKTYALPFDTHSWLWHININLFKKAGLVDASGKPILPTTPDELLKQAKQFKEKTGLPYITMPIANESAAQTRSLYSMVYQQNGTLFPNGPTKIDLHNKPVTNSLQLLDSLMKAGDITPNLDYGAANQAFMNGKAGVLICGTWMIEDLTNLSNKPGSALANNGYEVVPFPNLFQKKAVWADGHSWVMLKGGAKDEKTRHAALVFLKFLYDHDADWARTGHLPARQSVIDSAAFNALPHRSSIKEISSTGYALPNTVPRQFAIQEIVGDEVSNMLTSGKSIADVQQQAEDRVNKLLSR</sequence>
<keyword evidence="3" id="KW-0732">Signal</keyword>
<accession>A0A1H1H9X0</accession>
<dbReference type="PANTHER" id="PTHR43649:SF12">
    <property type="entry name" value="DIACETYLCHITOBIOSE BINDING PROTEIN DASA"/>
    <property type="match status" value="1"/>
</dbReference>
<feature type="chain" id="PRO_5010172480" evidence="3">
    <location>
        <begin position="28"/>
        <end position="444"/>
    </location>
</feature>
<dbReference type="OrthoDB" id="5897001at2"/>